<comment type="subcellular location">
    <subcellularLocation>
        <location evidence="2">Bacterial flagellum basal body</location>
    </subcellularLocation>
</comment>
<evidence type="ECO:0000256" key="3">
    <source>
        <dbReference type="ARBA" id="ARBA00022729"/>
    </source>
</evidence>
<dbReference type="GO" id="GO:0005198">
    <property type="term" value="F:structural molecule activity"/>
    <property type="evidence" value="ECO:0007669"/>
    <property type="project" value="InterPro"/>
</dbReference>
<dbReference type="Pfam" id="PF02119">
    <property type="entry name" value="FlgI"/>
    <property type="match status" value="1"/>
</dbReference>
<gene>
    <name evidence="4" type="ORF">MNBD_NITROSPINAE02-1558</name>
</gene>
<dbReference type="GO" id="GO:0030288">
    <property type="term" value="C:outer membrane-bounded periplasmic space"/>
    <property type="evidence" value="ECO:0007669"/>
    <property type="project" value="InterPro"/>
</dbReference>
<evidence type="ECO:0000256" key="1">
    <source>
        <dbReference type="ARBA" id="ARBA00002591"/>
    </source>
</evidence>
<keyword evidence="4" id="KW-0282">Flagellum</keyword>
<dbReference type="NCBIfam" id="NF003676">
    <property type="entry name" value="PRK05303.1"/>
    <property type="match status" value="1"/>
</dbReference>
<dbReference type="PANTHER" id="PTHR30381:SF0">
    <property type="entry name" value="FLAGELLAR P-RING PROTEIN"/>
    <property type="match status" value="1"/>
</dbReference>
<name>A0A3B1CJC6_9ZZZZ</name>
<keyword evidence="4" id="KW-0969">Cilium</keyword>
<dbReference type="PRINTS" id="PR01010">
    <property type="entry name" value="FLGPRINGFLGI"/>
</dbReference>
<accession>A0A3B1CJC6</accession>
<dbReference type="PANTHER" id="PTHR30381">
    <property type="entry name" value="FLAGELLAR P-RING PERIPLASMIC PROTEIN FLGI"/>
    <property type="match status" value="1"/>
</dbReference>
<protein>
    <submittedName>
        <fullName evidence="4">Flagellar P-ring protein FlgI</fullName>
    </submittedName>
</protein>
<organism evidence="4">
    <name type="scientific">hydrothermal vent metagenome</name>
    <dbReference type="NCBI Taxonomy" id="652676"/>
    <lineage>
        <taxon>unclassified sequences</taxon>
        <taxon>metagenomes</taxon>
        <taxon>ecological metagenomes</taxon>
    </lineage>
</organism>
<dbReference type="AlphaFoldDB" id="A0A3B1CJC6"/>
<reference evidence="4" key="1">
    <citation type="submission" date="2018-06" db="EMBL/GenBank/DDBJ databases">
        <authorList>
            <person name="Zhirakovskaya E."/>
        </authorList>
    </citation>
    <scope>NUCLEOTIDE SEQUENCE</scope>
</reference>
<sequence length="394" mass="42083">MKKSSVFRYSLIFASIAAIFFAAVAKPASAARLKDIASIRGVRSNQLIGYGLVVGLKNSGDQSYKSPFTIQALLSMLERLGATVDIRQQINRRTGVPDIRFLRDIRVENVAAVMVTADLPPFVRQGARIDVVVSSLGDAKSLKGGTLLLTPLKATNGEVFAVAQGALSVGGAFNEGFRRTSISKNHPTVGRLAGGGVVEREVGFDFNSLDKLVFLLNYPDFTTAQRAIMAVNTAVGADVAKAIDSGAFEVEFPEDFIERKVEFISTIERLDVQTDTQAKVVLDERTGTIIIGQNVTISRVAISHGNLTIKIGDGTEVSQPSPLTLGQTVIVPKSILSVEELGGKSGRVMVLEPGANIADLAKALNALGVKPRDLITIFQTLRAANALKAHLEII</sequence>
<dbReference type="HAMAP" id="MF_00416">
    <property type="entry name" value="FlgI"/>
    <property type="match status" value="1"/>
</dbReference>
<dbReference type="GO" id="GO:0009428">
    <property type="term" value="C:bacterial-type flagellum basal body, distal rod, P ring"/>
    <property type="evidence" value="ECO:0007669"/>
    <property type="project" value="InterPro"/>
</dbReference>
<evidence type="ECO:0000256" key="2">
    <source>
        <dbReference type="ARBA" id="ARBA00004117"/>
    </source>
</evidence>
<dbReference type="InterPro" id="IPR001782">
    <property type="entry name" value="Flag_FlgI"/>
</dbReference>
<comment type="function">
    <text evidence="1">Assembles around the rod to form the L-ring and probably protects the motor/basal body from shearing forces during rotation.</text>
</comment>
<keyword evidence="4" id="KW-0966">Cell projection</keyword>
<dbReference type="EMBL" id="UOGE01000017">
    <property type="protein sequence ID" value="VAX16867.1"/>
    <property type="molecule type" value="Genomic_DNA"/>
</dbReference>
<keyword evidence="3" id="KW-0732">Signal</keyword>
<dbReference type="GO" id="GO:0071973">
    <property type="term" value="P:bacterial-type flagellum-dependent cell motility"/>
    <property type="evidence" value="ECO:0007669"/>
    <property type="project" value="InterPro"/>
</dbReference>
<proteinExistence type="inferred from homology"/>
<evidence type="ECO:0000313" key="4">
    <source>
        <dbReference type="EMBL" id="VAX16867.1"/>
    </source>
</evidence>